<feature type="transmembrane region" description="Helical" evidence="1">
    <location>
        <begin position="38"/>
        <end position="60"/>
    </location>
</feature>
<evidence type="ECO:0000313" key="4">
    <source>
        <dbReference type="Proteomes" id="UP000238385"/>
    </source>
</evidence>
<dbReference type="Proteomes" id="UP000238385">
    <property type="component" value="Unassembled WGS sequence"/>
</dbReference>
<dbReference type="InterPro" id="IPR032389">
    <property type="entry name" value="GspB_C"/>
</dbReference>
<dbReference type="GO" id="GO:0015627">
    <property type="term" value="C:type II protein secretion system complex"/>
    <property type="evidence" value="ECO:0007669"/>
    <property type="project" value="InterPro"/>
</dbReference>
<dbReference type="OrthoDB" id="5432325at2"/>
<feature type="domain" description="Type II secretion system protein GspB C-terminal" evidence="2">
    <location>
        <begin position="151"/>
        <end position="207"/>
    </location>
</feature>
<evidence type="ECO:0000259" key="2">
    <source>
        <dbReference type="Pfam" id="PF16537"/>
    </source>
</evidence>
<comment type="caution">
    <text evidence="3">The sequence shown here is derived from an EMBL/GenBank/DDBJ whole genome shotgun (WGS) entry which is preliminary data.</text>
</comment>
<proteinExistence type="predicted"/>
<name>A0A2T1K9H3_9GAMM</name>
<sequence>MSYILDALRRSETERRQGKAPDLGQQVQMVWRPKKKPVLPVVWLVIALLVNAGVMAYLFWPVSFSEPPVPELAPGAVSEPVVSPPPVVVIEEPTPTIDDESFDQPLAATGNEAPLVIVPDQSVRETLLTPADSQGRVPHLVELPLSFQKSVPDLTFNSHIYSSDPTASRVMINNHYLRPGDAFGDLTVERVTDDGVIMSRGSQRFRVGTVRDWVSPR</sequence>
<keyword evidence="1" id="KW-0472">Membrane</keyword>
<dbReference type="RefSeq" id="WP_106673054.1">
    <property type="nucleotide sequence ID" value="NZ_BMFE01000002.1"/>
</dbReference>
<keyword evidence="1" id="KW-0812">Transmembrane</keyword>
<protein>
    <recommendedName>
        <fullName evidence="2">Type II secretion system protein GspB C-terminal domain-containing protein</fullName>
    </recommendedName>
</protein>
<dbReference type="Pfam" id="PF16537">
    <property type="entry name" value="T2SSB"/>
    <property type="match status" value="1"/>
</dbReference>
<gene>
    <name evidence="3" type="ORF">C7H08_15020</name>
</gene>
<dbReference type="AlphaFoldDB" id="A0A2T1K9H3"/>
<dbReference type="EMBL" id="PXNN01000017">
    <property type="protein sequence ID" value="PSF06423.1"/>
    <property type="molecule type" value="Genomic_DNA"/>
</dbReference>
<reference evidence="3 4" key="1">
    <citation type="submission" date="2018-03" db="EMBL/GenBank/DDBJ databases">
        <title>Marinobacter brunus sp. nov., a marine bacterium of Gamma-proteobacteria isolated from the surface seawater of the South China Sea.</title>
        <authorList>
            <person name="Cheng H."/>
            <person name="Wu Y.-H."/>
            <person name="Xamxidin M."/>
            <person name="Xu X.-W."/>
        </authorList>
    </citation>
    <scope>NUCLEOTIDE SEQUENCE [LARGE SCALE GENOMIC DNA]</scope>
    <source>
        <strain evidence="3 4">JCM 30472</strain>
    </source>
</reference>
<evidence type="ECO:0000313" key="3">
    <source>
        <dbReference type="EMBL" id="PSF06423.1"/>
    </source>
</evidence>
<keyword evidence="4" id="KW-1185">Reference proteome</keyword>
<keyword evidence="1" id="KW-1133">Transmembrane helix</keyword>
<evidence type="ECO:0000256" key="1">
    <source>
        <dbReference type="SAM" id="Phobius"/>
    </source>
</evidence>
<organism evidence="3 4">
    <name type="scientific">Marinobacter halophilus</name>
    <dbReference type="NCBI Taxonomy" id="1323740"/>
    <lineage>
        <taxon>Bacteria</taxon>
        <taxon>Pseudomonadati</taxon>
        <taxon>Pseudomonadota</taxon>
        <taxon>Gammaproteobacteria</taxon>
        <taxon>Pseudomonadales</taxon>
        <taxon>Marinobacteraceae</taxon>
        <taxon>Marinobacter</taxon>
    </lineage>
</organism>
<accession>A0A2T1K9H3</accession>